<dbReference type="RefSeq" id="WP_395439497.1">
    <property type="nucleotide sequence ID" value="NZ_JBAWKC010000007.1"/>
</dbReference>
<evidence type="ECO:0000313" key="1">
    <source>
        <dbReference type="EMBL" id="MFH6770280.1"/>
    </source>
</evidence>
<name>A0ABW7MUN6_9FLAO</name>
<evidence type="ECO:0000313" key="2">
    <source>
        <dbReference type="Proteomes" id="UP001610104"/>
    </source>
</evidence>
<accession>A0ABW7MUN6</accession>
<gene>
    <name evidence="1" type="ORF">V8G56_16135</name>
</gene>
<reference evidence="1 2" key="1">
    <citation type="submission" date="2024-02" db="EMBL/GenBank/DDBJ databases">
        <title>A Gaetbulibacter species isolated from tidal flats and genomic insights of their niches.</title>
        <authorList>
            <person name="Ye Y."/>
        </authorList>
    </citation>
    <scope>NUCLEOTIDE SEQUENCE [LARGE SCALE GENOMIC DNA]</scope>
    <source>
        <strain evidence="1 2">KEM-8</strain>
    </source>
</reference>
<sequence length="89" mass="10386">MVFSNYYKGVLSSQGVPHLNVEQHRRLLNILALEQELKTITGLKEKIKSSDDLYKLYVKGNRLEKQLKDLYQTSSPKEILFDMIEKSKN</sequence>
<dbReference type="EMBL" id="JBAWKC010000007">
    <property type="protein sequence ID" value="MFH6770280.1"/>
    <property type="molecule type" value="Genomic_DNA"/>
</dbReference>
<dbReference type="Proteomes" id="UP001610104">
    <property type="component" value="Unassembled WGS sequence"/>
</dbReference>
<keyword evidence="2" id="KW-1185">Reference proteome</keyword>
<comment type="caution">
    <text evidence="1">The sequence shown here is derived from an EMBL/GenBank/DDBJ whole genome shotgun (WGS) entry which is preliminary data.</text>
</comment>
<organism evidence="1 2">
    <name type="scientific">Gaetbulibacter aquiaggeris</name>
    <dbReference type="NCBI Taxonomy" id="1735373"/>
    <lineage>
        <taxon>Bacteria</taxon>
        <taxon>Pseudomonadati</taxon>
        <taxon>Bacteroidota</taxon>
        <taxon>Flavobacteriia</taxon>
        <taxon>Flavobacteriales</taxon>
        <taxon>Flavobacteriaceae</taxon>
        <taxon>Gaetbulibacter</taxon>
    </lineage>
</organism>
<protein>
    <submittedName>
        <fullName evidence="1">Uncharacterized protein</fullName>
    </submittedName>
</protein>
<proteinExistence type="predicted"/>